<dbReference type="SMART" id="SM00955">
    <property type="entry name" value="RNB"/>
    <property type="match status" value="1"/>
</dbReference>
<name>A0A7K6H116_9PASS</name>
<evidence type="ECO:0000256" key="14">
    <source>
        <dbReference type="RuleBase" id="RU003901"/>
    </source>
</evidence>
<evidence type="ECO:0000313" key="17">
    <source>
        <dbReference type="EMBL" id="NWV69167.1"/>
    </source>
</evidence>
<evidence type="ECO:0000256" key="1">
    <source>
        <dbReference type="ARBA" id="ARBA00001849"/>
    </source>
</evidence>
<dbReference type="InterPro" id="IPR041505">
    <property type="entry name" value="Dis3_CSD2"/>
</dbReference>
<keyword evidence="8" id="KW-0540">Nuclease</keyword>
<dbReference type="InterPro" id="IPR050180">
    <property type="entry name" value="RNR_Ribonuclease"/>
</dbReference>
<dbReference type="GO" id="GO:0003723">
    <property type="term" value="F:RNA binding"/>
    <property type="evidence" value="ECO:0007669"/>
    <property type="project" value="UniProtKB-KW"/>
</dbReference>
<dbReference type="Gene3D" id="2.40.50.140">
    <property type="entry name" value="Nucleic acid-binding proteins"/>
    <property type="match status" value="1"/>
</dbReference>
<organism evidence="17 18">
    <name type="scientific">Malurus elegans</name>
    <name type="common">Red-winged fairywren</name>
    <dbReference type="NCBI Taxonomy" id="720584"/>
    <lineage>
        <taxon>Eukaryota</taxon>
        <taxon>Metazoa</taxon>
        <taxon>Chordata</taxon>
        <taxon>Craniata</taxon>
        <taxon>Vertebrata</taxon>
        <taxon>Euteleostomi</taxon>
        <taxon>Archelosauria</taxon>
        <taxon>Archosauria</taxon>
        <taxon>Dinosauria</taxon>
        <taxon>Saurischia</taxon>
        <taxon>Theropoda</taxon>
        <taxon>Coelurosauria</taxon>
        <taxon>Aves</taxon>
        <taxon>Neognathae</taxon>
        <taxon>Neoaves</taxon>
        <taxon>Telluraves</taxon>
        <taxon>Australaves</taxon>
        <taxon>Passeriformes</taxon>
        <taxon>Meliphagoidea</taxon>
        <taxon>Maluridae</taxon>
        <taxon>Malurus</taxon>
    </lineage>
</organism>
<comment type="caution">
    <text evidence="17">The sequence shown here is derived from an EMBL/GenBank/DDBJ whole genome shotgun (WGS) entry which is preliminary data.</text>
</comment>
<evidence type="ECO:0000256" key="9">
    <source>
        <dbReference type="ARBA" id="ARBA00022801"/>
    </source>
</evidence>
<dbReference type="PROSITE" id="PS01175">
    <property type="entry name" value="RIBONUCLEASE_II"/>
    <property type="match status" value="1"/>
</dbReference>
<dbReference type="Pfam" id="PF17216">
    <property type="entry name" value="Rrp44_CSD1"/>
    <property type="match status" value="1"/>
</dbReference>
<dbReference type="InterPro" id="IPR022966">
    <property type="entry name" value="RNase_II/R_CS"/>
</dbReference>
<dbReference type="GO" id="GO:0008859">
    <property type="term" value="F:exoribonuclease II activity"/>
    <property type="evidence" value="ECO:0007669"/>
    <property type="project" value="UniProtKB-EC"/>
</dbReference>
<evidence type="ECO:0000256" key="7">
    <source>
        <dbReference type="ARBA" id="ARBA00022490"/>
    </source>
</evidence>
<dbReference type="Pfam" id="PF17215">
    <property type="entry name" value="Rrp44_S1"/>
    <property type="match status" value="1"/>
</dbReference>
<dbReference type="GO" id="GO:0000177">
    <property type="term" value="C:cytoplasmic exosome (RNase complex)"/>
    <property type="evidence" value="ECO:0007669"/>
    <property type="project" value="TreeGrafter"/>
</dbReference>
<evidence type="ECO:0000256" key="8">
    <source>
        <dbReference type="ARBA" id="ARBA00022722"/>
    </source>
</evidence>
<evidence type="ECO:0000256" key="6">
    <source>
        <dbReference type="ARBA" id="ARBA00016366"/>
    </source>
</evidence>
<evidence type="ECO:0000256" key="12">
    <source>
        <dbReference type="ARBA" id="ARBA00022842"/>
    </source>
</evidence>
<keyword evidence="13" id="KW-0694">RNA-binding</keyword>
<dbReference type="Gene3D" id="2.40.50.700">
    <property type="match status" value="1"/>
</dbReference>
<dbReference type="EC" id="3.1.13.1" evidence="5"/>
<dbReference type="PANTHER" id="PTHR23355">
    <property type="entry name" value="RIBONUCLEASE"/>
    <property type="match status" value="1"/>
</dbReference>
<comment type="catalytic activity">
    <reaction evidence="1">
        <text>Exonucleolytic cleavage in the 3'- to 5'-direction to yield nucleoside 5'-phosphates.</text>
        <dbReference type="EC" id="3.1.13.1"/>
    </reaction>
</comment>
<dbReference type="AlphaFoldDB" id="A0A7K6H116"/>
<evidence type="ECO:0000256" key="15">
    <source>
        <dbReference type="SAM" id="Coils"/>
    </source>
</evidence>
<dbReference type="FunFam" id="2.40.50.690:FF:000004">
    <property type="entry name" value="DIS3-like exonuclease 1 isoform X1"/>
    <property type="match status" value="1"/>
</dbReference>
<reference evidence="17 18" key="1">
    <citation type="submission" date="2019-09" db="EMBL/GenBank/DDBJ databases">
        <title>Bird 10,000 Genomes (B10K) Project - Family phase.</title>
        <authorList>
            <person name="Zhang G."/>
        </authorList>
    </citation>
    <scope>NUCLEOTIDE SEQUENCE [LARGE SCALE GENOMIC DNA]</scope>
    <source>
        <strain evidence="17">B10K-DU-029-44</strain>
        <tissue evidence="17">Heart</tissue>
    </source>
</reference>
<sequence length="1061" mass="120789">VREHYLRPDVPCRSALCRSAQCRAACARDGKLLSDDVTHYVVPDCKVVQEYLEILEFPELKGIIFMQTACQAVQHQKGRRQYNKLRNLLKDPRHDCAVFANEFHQHCYLPREKGESMEKWQTRNIYNAAAWYYNHCLGQMPVVMVTEDEDAIRQYGNETEGVFVISFKNYLDNFWPDLKAAHELFDSIVQARRERESESQENHGKEYPEHLPVEILEAGIKSGRYLQGTLNVNKHRAQLEAFVRIQGIGSKDTELQSDILIYGAKARNRAIHGDVVVVELLPVREWKGRTVALCENETEDKAPADTTGDPMPTGKVVGIIQKNWRDYVVTFPSKEENQSQGRNAQKVLVTPWDYRIPKIRISTQQAEALQEYRVVVRIDSWESTSLYPNGHFVRVLGRIGDLEGEIAAILVENSICASPFSEIQMSEMPVSSPKNPWKVNPEEERKRLDLRDSHLIFSIDPKGCEDVDDALSVRTLPNGNLELGVHIADVTHFVAANSYTDVEARARATTYYLADRRYDMLPSVLSADVCSLLSGVDRYAVSVLWELEKESYETLRVQYTKTLIRSAYKLEYETAQGLLDGDTSVVGDILELKTLDEGTRQKKLAELVWAISKLTDIARHVRAKRDRCGALELEGIEIRVQLDDKRNIHDLIPKQPLEVHETVAECMILANHWVAKRISEHFPHQALLRQHPPPRQEFFTELRECASAKGFSIDTRSNKALAESLDRANDPSDPIVNKLLRSMATHAMSNALYFSTGSCPEEQFHHYGLALEKYTHFTSPIRRYADVVVHRLLMAATLKGPPGDVKDNIISNKDLEELCRHINNRNRAAQRAQKQSTELFQCMYFRDRSAESDERCVADGVIYSIRTNGVLVFVPRYGIKGAAYMKNKEGLVISCQGAGGCQWKAGSLHRSQHKITSTTTTGDSVTLSLFDHITVSISSEGVERKWHHQKFKKNIAFQVRILVQTSRCHADTIKLEIIRNAPHHTADTEATQKNFHVVKSDLVKEVSQSAEEAQRAQERARVEVMDEESREFCQTKGPSLYQLLEEIRELALLDVTEDIRT</sequence>
<dbReference type="CDD" id="cd09862">
    <property type="entry name" value="PIN_Rrp44-like"/>
    <property type="match status" value="1"/>
</dbReference>
<dbReference type="Pfam" id="PF17849">
    <property type="entry name" value="OB_Dis3"/>
    <property type="match status" value="1"/>
</dbReference>
<feature type="non-terminal residue" evidence="17">
    <location>
        <position position="1"/>
    </location>
</feature>
<evidence type="ECO:0000256" key="5">
    <source>
        <dbReference type="ARBA" id="ARBA00012163"/>
    </source>
</evidence>
<dbReference type="GO" id="GO:0010467">
    <property type="term" value="P:gene expression"/>
    <property type="evidence" value="ECO:0007669"/>
    <property type="project" value="UniProtKB-ARBA"/>
</dbReference>
<dbReference type="FunFam" id="2.40.50.140:FF:000143">
    <property type="entry name" value="DIS3-like exonuclease 1 isoform X1"/>
    <property type="match status" value="1"/>
</dbReference>
<dbReference type="Gene3D" id="3.40.50.1010">
    <property type="entry name" value="5'-nuclease"/>
    <property type="match status" value="1"/>
</dbReference>
<evidence type="ECO:0000256" key="11">
    <source>
        <dbReference type="ARBA" id="ARBA00022839"/>
    </source>
</evidence>
<dbReference type="Pfam" id="PF00773">
    <property type="entry name" value="RNB"/>
    <property type="match status" value="1"/>
</dbReference>
<dbReference type="Proteomes" id="UP000564407">
    <property type="component" value="Unassembled WGS sequence"/>
</dbReference>
<dbReference type="PANTHER" id="PTHR23355:SF30">
    <property type="entry name" value="DIS3-LIKE EXONUCLEASE 1"/>
    <property type="match status" value="1"/>
</dbReference>
<protein>
    <recommendedName>
        <fullName evidence="6">DIS3-like exonuclease 1</fullName>
        <ecNumber evidence="5">3.1.13.1</ecNumber>
    </recommendedName>
</protein>
<evidence type="ECO:0000313" key="18">
    <source>
        <dbReference type="Proteomes" id="UP000564407"/>
    </source>
</evidence>
<dbReference type="GO" id="GO:0019899">
    <property type="term" value="F:enzyme binding"/>
    <property type="evidence" value="ECO:0007669"/>
    <property type="project" value="UniProtKB-ARBA"/>
</dbReference>
<keyword evidence="9" id="KW-0378">Hydrolase</keyword>
<evidence type="ECO:0000256" key="3">
    <source>
        <dbReference type="ARBA" id="ARBA00004496"/>
    </source>
</evidence>
<dbReference type="EMBL" id="VZRP01017642">
    <property type="protein sequence ID" value="NWV69167.1"/>
    <property type="molecule type" value="Genomic_DNA"/>
</dbReference>
<evidence type="ECO:0000256" key="13">
    <source>
        <dbReference type="ARBA" id="ARBA00022884"/>
    </source>
</evidence>
<comment type="similarity">
    <text evidence="4 14">Belongs to the RNR ribonuclease family.</text>
</comment>
<evidence type="ECO:0000259" key="16">
    <source>
        <dbReference type="SMART" id="SM00955"/>
    </source>
</evidence>
<keyword evidence="10" id="KW-0271">Exosome</keyword>
<keyword evidence="7" id="KW-0963">Cytoplasm</keyword>
<dbReference type="GO" id="GO:0016075">
    <property type="term" value="P:rRNA catabolic process"/>
    <property type="evidence" value="ECO:0007669"/>
    <property type="project" value="TreeGrafter"/>
</dbReference>
<comment type="cofactor">
    <cofactor evidence="2">
        <name>Mg(2+)</name>
        <dbReference type="ChEBI" id="CHEBI:18420"/>
    </cofactor>
</comment>
<feature type="domain" description="RNB" evidence="16">
    <location>
        <begin position="447"/>
        <end position="799"/>
    </location>
</feature>
<evidence type="ECO:0000256" key="4">
    <source>
        <dbReference type="ARBA" id="ARBA00005785"/>
    </source>
</evidence>
<evidence type="ECO:0000256" key="2">
    <source>
        <dbReference type="ARBA" id="ARBA00001946"/>
    </source>
</evidence>
<evidence type="ECO:0000256" key="10">
    <source>
        <dbReference type="ARBA" id="ARBA00022835"/>
    </source>
</evidence>
<dbReference type="InterPro" id="IPR012340">
    <property type="entry name" value="NA-bd_OB-fold"/>
</dbReference>
<dbReference type="SUPFAM" id="SSF50249">
    <property type="entry name" value="Nucleic acid-binding proteins"/>
    <property type="match status" value="3"/>
</dbReference>
<keyword evidence="15" id="KW-0175">Coiled coil</keyword>
<keyword evidence="12" id="KW-0460">Magnesium</keyword>
<feature type="coiled-coil region" evidence="15">
    <location>
        <begin position="999"/>
        <end position="1030"/>
    </location>
</feature>
<dbReference type="InterPro" id="IPR001900">
    <property type="entry name" value="RNase_II/R"/>
</dbReference>
<keyword evidence="18" id="KW-1185">Reference proteome</keyword>
<keyword evidence="11 17" id="KW-0269">Exonuclease</keyword>
<accession>A0A7K6H116</accession>
<dbReference type="InterPro" id="IPR033771">
    <property type="entry name" value="Rrp44_CSD1"/>
</dbReference>
<gene>
    <name evidence="17" type="primary">Dis3l</name>
    <name evidence="17" type="ORF">MALELE_R03814</name>
</gene>
<feature type="non-terminal residue" evidence="17">
    <location>
        <position position="1061"/>
    </location>
</feature>
<proteinExistence type="inferred from homology"/>
<dbReference type="FunFam" id="3.40.50.1010:FF:000021">
    <property type="entry name" value="DIS3-like exonuclease 1 isoform X1"/>
    <property type="match status" value="1"/>
</dbReference>
<comment type="subcellular location">
    <subcellularLocation>
        <location evidence="3">Cytoplasm</location>
    </subcellularLocation>
</comment>
<dbReference type="InterPro" id="IPR033770">
    <property type="entry name" value="RRP44_S1"/>
</dbReference>
<dbReference type="GO" id="GO:0006402">
    <property type="term" value="P:mRNA catabolic process"/>
    <property type="evidence" value="ECO:0007669"/>
    <property type="project" value="TreeGrafter"/>
</dbReference>
<dbReference type="Gene3D" id="2.40.50.690">
    <property type="match status" value="1"/>
</dbReference>
<dbReference type="FunFam" id="2.40.50.700:FF:000004">
    <property type="entry name" value="Exosome complex exonuclease RRP44 homolog A"/>
    <property type="match status" value="1"/>
</dbReference>